<evidence type="ECO:0000256" key="2">
    <source>
        <dbReference type="SAM" id="Phobius"/>
    </source>
</evidence>
<gene>
    <name evidence="3" type="ORF">ACFSJS_02940</name>
</gene>
<evidence type="ECO:0000313" key="3">
    <source>
        <dbReference type="EMBL" id="MFD1828622.1"/>
    </source>
</evidence>
<feature type="region of interest" description="Disordered" evidence="1">
    <location>
        <begin position="1"/>
        <end position="277"/>
    </location>
</feature>
<proteinExistence type="predicted"/>
<feature type="compositionally biased region" description="Low complexity" evidence="1">
    <location>
        <begin position="312"/>
        <end position="325"/>
    </location>
</feature>
<keyword evidence="4" id="KW-1185">Reference proteome</keyword>
<feature type="compositionally biased region" description="Basic and acidic residues" evidence="1">
    <location>
        <begin position="202"/>
        <end position="215"/>
    </location>
</feature>
<sequence length="487" mass="48932">MTTHGREDDEAREGVVLPSNGESWVPGRGDAPPAGQPWGQPWGPQGQPGQPAPAAPPAPQAHPRPPAPQGYLQQPQPPSYPQQSQPPSYPQPPHTPAPAPGAVPGAADETQVLPPVPPAGPAAPAPSAARPGAAPAPGGGDDATRLVRPVSRSAGPPPERDTESTTVLRRPLPPEGAAAKPAGPAPAAPGAAPPPPYGVRHGAPDGRAPHAEFEGLFRTGGAQPGPRPADATQQLPPVGVPGPPPPAYGGGRGPGGPGGPEPYGHPSSGRDPGGRRGIPRLAVAGIVIVGCTVVGLAAGAAMSGGGDPAPKPQAKASAPAGEGAQAPPPSPSPTADPAEAQAKALDELLADSNDSRSAVIRSVEDIKRCRNLGKAAADLRDAARQRTGLVTRLSGLEIDRLPDHRKLADALTRAWKASASADNHYAAWADQAAGEKGCRKGRAKATGSTAAGNRASGTATAAKKEAAGLWNPTARRYGLPERQYSQL</sequence>
<accession>A0ABW4PEN4</accession>
<feature type="compositionally biased region" description="Pro residues" evidence="1">
    <location>
        <begin position="238"/>
        <end position="247"/>
    </location>
</feature>
<feature type="compositionally biased region" description="Pro residues" evidence="1">
    <location>
        <begin position="114"/>
        <end position="124"/>
    </location>
</feature>
<feature type="compositionally biased region" description="Basic and acidic residues" evidence="1">
    <location>
        <begin position="1"/>
        <end position="13"/>
    </location>
</feature>
<keyword evidence="2" id="KW-0472">Membrane</keyword>
<dbReference type="Proteomes" id="UP001597365">
    <property type="component" value="Unassembled WGS sequence"/>
</dbReference>
<feature type="compositionally biased region" description="Pro residues" evidence="1">
    <location>
        <begin position="87"/>
        <end position="101"/>
    </location>
</feature>
<feature type="compositionally biased region" description="Low complexity" evidence="1">
    <location>
        <begin position="125"/>
        <end position="136"/>
    </location>
</feature>
<dbReference type="EMBL" id="JBHUFU010000001">
    <property type="protein sequence ID" value="MFD1828622.1"/>
    <property type="molecule type" value="Genomic_DNA"/>
</dbReference>
<keyword evidence="2" id="KW-1133">Transmembrane helix</keyword>
<feature type="region of interest" description="Disordered" evidence="1">
    <location>
        <begin position="301"/>
        <end position="339"/>
    </location>
</feature>
<protein>
    <submittedName>
        <fullName evidence="3">Uncharacterized protein</fullName>
    </submittedName>
</protein>
<reference evidence="4" key="1">
    <citation type="journal article" date="2019" name="Int. J. Syst. Evol. Microbiol.">
        <title>The Global Catalogue of Microorganisms (GCM) 10K type strain sequencing project: providing services to taxonomists for standard genome sequencing and annotation.</title>
        <authorList>
            <consortium name="The Broad Institute Genomics Platform"/>
            <consortium name="The Broad Institute Genome Sequencing Center for Infectious Disease"/>
            <person name="Wu L."/>
            <person name="Ma J."/>
        </authorList>
    </citation>
    <scope>NUCLEOTIDE SEQUENCE [LARGE SCALE GENOMIC DNA]</scope>
    <source>
        <strain evidence="4">CGMCC 4.7455</strain>
    </source>
</reference>
<comment type="caution">
    <text evidence="3">The sequence shown here is derived from an EMBL/GenBank/DDBJ whole genome shotgun (WGS) entry which is preliminary data.</text>
</comment>
<feature type="compositionally biased region" description="Gly residues" evidence="1">
    <location>
        <begin position="248"/>
        <end position="258"/>
    </location>
</feature>
<feature type="region of interest" description="Disordered" evidence="1">
    <location>
        <begin position="440"/>
        <end position="473"/>
    </location>
</feature>
<keyword evidence="2" id="KW-0812">Transmembrane</keyword>
<dbReference type="PRINTS" id="PR01217">
    <property type="entry name" value="PRICHEXTENSN"/>
</dbReference>
<name>A0ABW4PEN4_9ACTN</name>
<feature type="compositionally biased region" description="Pro residues" evidence="1">
    <location>
        <begin position="50"/>
        <end position="68"/>
    </location>
</feature>
<feature type="compositionally biased region" description="Pro residues" evidence="1">
    <location>
        <begin position="183"/>
        <end position="197"/>
    </location>
</feature>
<feature type="compositionally biased region" description="Low complexity" evidence="1">
    <location>
        <begin position="31"/>
        <end position="49"/>
    </location>
</feature>
<evidence type="ECO:0000256" key="1">
    <source>
        <dbReference type="SAM" id="MobiDB-lite"/>
    </source>
</evidence>
<dbReference type="RefSeq" id="WP_380896303.1">
    <property type="nucleotide sequence ID" value="NZ_JBHUFU010000001.1"/>
</dbReference>
<evidence type="ECO:0000313" key="4">
    <source>
        <dbReference type="Proteomes" id="UP001597365"/>
    </source>
</evidence>
<organism evidence="3 4">
    <name type="scientific">Streptomyces desertarenae</name>
    <dbReference type="NCBI Taxonomy" id="2666184"/>
    <lineage>
        <taxon>Bacteria</taxon>
        <taxon>Bacillati</taxon>
        <taxon>Actinomycetota</taxon>
        <taxon>Actinomycetes</taxon>
        <taxon>Kitasatosporales</taxon>
        <taxon>Streptomycetaceae</taxon>
        <taxon>Streptomyces</taxon>
    </lineage>
</organism>
<feature type="transmembrane region" description="Helical" evidence="2">
    <location>
        <begin position="281"/>
        <end position="302"/>
    </location>
</feature>